<dbReference type="PANTHER" id="PTHR30294">
    <property type="entry name" value="MEMBRANE COMPONENT OF ABC TRANSPORTER YHHJ-RELATED"/>
    <property type="match status" value="1"/>
</dbReference>
<feature type="domain" description="ABC-2 type transporter transmembrane" evidence="7">
    <location>
        <begin position="22"/>
        <end position="413"/>
    </location>
</feature>
<evidence type="ECO:0000313" key="8">
    <source>
        <dbReference type="EMBL" id="RPF53292.1"/>
    </source>
</evidence>
<dbReference type="RefSeq" id="WP_124221734.1">
    <property type="nucleotide sequence ID" value="NZ_RKRF01000009.1"/>
</dbReference>
<sequence>MWNFLKKDLLVLLRDKTELAVLITMPLILTAILGFALGGLMSGETDAMESKLAIVNDDNAEEGFEHFVSELDEQPIPEDAKQRIIEGAEAYQPSTIIQETFKSDELSSIFELTYLEETQAQEALMNEEVSAILVLPEDFTFKALRKMLLNEGNGSELTVITADHSSVSASTIESVVDMVIGQMNVMTAISMESQGAITFSEYEMSPGEIKSVTDRDPMSAMQYYAFAMAAMFGLYIASTIARKSYVETFQNVYSRIVLAGKHPMFYLSGKGISTVMLVTIQVALLLVISIFILRAFMFETLTDWLGIGLITFVYALCVGAIGVLLTSITLLFESASIPELFTGAVVSILAFLGGSFVPQTQLPEIINTIGNFTPNGLALTAYLQWSQGLGFEYITPSLIKLLVMAVIILVIGLVLFPRKRVV</sequence>
<comment type="subcellular location">
    <subcellularLocation>
        <location evidence="1">Cell membrane</location>
        <topology evidence="1">Multi-pass membrane protein</topology>
    </subcellularLocation>
</comment>
<dbReference type="AlphaFoldDB" id="A0A3N5C1N0"/>
<evidence type="ECO:0000313" key="9">
    <source>
        <dbReference type="Proteomes" id="UP000276443"/>
    </source>
</evidence>
<evidence type="ECO:0000256" key="3">
    <source>
        <dbReference type="ARBA" id="ARBA00022692"/>
    </source>
</evidence>
<evidence type="ECO:0000256" key="6">
    <source>
        <dbReference type="SAM" id="Phobius"/>
    </source>
</evidence>
<gene>
    <name evidence="8" type="ORF">EDC24_1789</name>
</gene>
<evidence type="ECO:0000259" key="7">
    <source>
        <dbReference type="Pfam" id="PF12698"/>
    </source>
</evidence>
<comment type="caution">
    <text evidence="8">The sequence shown here is derived from an EMBL/GenBank/DDBJ whole genome shotgun (WGS) entry which is preliminary data.</text>
</comment>
<feature type="transmembrane region" description="Helical" evidence="6">
    <location>
        <begin position="365"/>
        <end position="385"/>
    </location>
</feature>
<accession>A0A3N5C1N0</accession>
<keyword evidence="2" id="KW-1003">Cell membrane</keyword>
<keyword evidence="5 6" id="KW-0472">Membrane</keyword>
<dbReference type="EMBL" id="RKRF01000009">
    <property type="protein sequence ID" value="RPF53292.1"/>
    <property type="molecule type" value="Genomic_DNA"/>
</dbReference>
<dbReference type="InterPro" id="IPR013525">
    <property type="entry name" value="ABC2_TM"/>
</dbReference>
<evidence type="ECO:0000256" key="5">
    <source>
        <dbReference type="ARBA" id="ARBA00023136"/>
    </source>
</evidence>
<feature type="transmembrane region" description="Helical" evidence="6">
    <location>
        <begin position="397"/>
        <end position="416"/>
    </location>
</feature>
<protein>
    <submittedName>
        <fullName evidence="8">ABC-2 type transport system permease protein</fullName>
    </submittedName>
</protein>
<dbReference type="Proteomes" id="UP000276443">
    <property type="component" value="Unassembled WGS sequence"/>
</dbReference>
<organism evidence="8 9">
    <name type="scientific">Aquisalibacillus elongatus</name>
    <dbReference type="NCBI Taxonomy" id="485577"/>
    <lineage>
        <taxon>Bacteria</taxon>
        <taxon>Bacillati</taxon>
        <taxon>Bacillota</taxon>
        <taxon>Bacilli</taxon>
        <taxon>Bacillales</taxon>
        <taxon>Bacillaceae</taxon>
        <taxon>Aquisalibacillus</taxon>
    </lineage>
</organism>
<dbReference type="GO" id="GO:0005886">
    <property type="term" value="C:plasma membrane"/>
    <property type="evidence" value="ECO:0007669"/>
    <property type="project" value="UniProtKB-SubCell"/>
</dbReference>
<feature type="transmembrane region" description="Helical" evidence="6">
    <location>
        <begin position="20"/>
        <end position="41"/>
    </location>
</feature>
<evidence type="ECO:0000256" key="1">
    <source>
        <dbReference type="ARBA" id="ARBA00004651"/>
    </source>
</evidence>
<dbReference type="GO" id="GO:0140359">
    <property type="term" value="F:ABC-type transporter activity"/>
    <property type="evidence" value="ECO:0007669"/>
    <property type="project" value="InterPro"/>
</dbReference>
<dbReference type="PANTHER" id="PTHR30294:SF29">
    <property type="entry name" value="MULTIDRUG ABC TRANSPORTER PERMEASE YBHS-RELATED"/>
    <property type="match status" value="1"/>
</dbReference>
<feature type="transmembrane region" description="Helical" evidence="6">
    <location>
        <begin position="223"/>
        <end position="241"/>
    </location>
</feature>
<proteinExistence type="predicted"/>
<reference evidence="8 9" key="1">
    <citation type="submission" date="2018-11" db="EMBL/GenBank/DDBJ databases">
        <title>Genomic Encyclopedia of Type Strains, Phase IV (KMG-IV): sequencing the most valuable type-strain genomes for metagenomic binning, comparative biology and taxonomic classification.</title>
        <authorList>
            <person name="Goeker M."/>
        </authorList>
    </citation>
    <scope>NUCLEOTIDE SEQUENCE [LARGE SCALE GENOMIC DNA]</scope>
    <source>
        <strain evidence="8 9">DSM 18090</strain>
    </source>
</reference>
<keyword evidence="9" id="KW-1185">Reference proteome</keyword>
<keyword evidence="3 6" id="KW-0812">Transmembrane</keyword>
<evidence type="ECO:0000256" key="4">
    <source>
        <dbReference type="ARBA" id="ARBA00022989"/>
    </source>
</evidence>
<dbReference type="OrthoDB" id="3078158at2"/>
<dbReference type="Pfam" id="PF12698">
    <property type="entry name" value="ABC2_membrane_3"/>
    <property type="match status" value="1"/>
</dbReference>
<name>A0A3N5C1N0_9BACI</name>
<evidence type="ECO:0000256" key="2">
    <source>
        <dbReference type="ARBA" id="ARBA00022475"/>
    </source>
</evidence>
<feature type="transmembrane region" description="Helical" evidence="6">
    <location>
        <begin position="271"/>
        <end position="293"/>
    </location>
</feature>
<dbReference type="InterPro" id="IPR051449">
    <property type="entry name" value="ABC-2_transporter_component"/>
</dbReference>
<dbReference type="Gene3D" id="3.40.1710.10">
    <property type="entry name" value="abc type-2 transporter like domain"/>
    <property type="match status" value="1"/>
</dbReference>
<feature type="transmembrane region" description="Helical" evidence="6">
    <location>
        <begin position="340"/>
        <end position="358"/>
    </location>
</feature>
<keyword evidence="4 6" id="KW-1133">Transmembrane helix</keyword>
<feature type="transmembrane region" description="Helical" evidence="6">
    <location>
        <begin position="305"/>
        <end position="328"/>
    </location>
</feature>